<dbReference type="PROSITE" id="PS00216">
    <property type="entry name" value="SUGAR_TRANSPORT_1"/>
    <property type="match status" value="1"/>
</dbReference>
<dbReference type="InterPro" id="IPR011701">
    <property type="entry name" value="MFS"/>
</dbReference>
<feature type="transmembrane region" description="Helical" evidence="7">
    <location>
        <begin position="21"/>
        <end position="39"/>
    </location>
</feature>
<sequence>MQNTLTKNKYLPTALSMYINYFIHGMGCIILAQNIDFLMEQFNTNNAGVSYVISALGLGRLIVLFVSGILSDKYGRKPFVLLGMGTYVLFMGGILISNNVTMAFFFALLAGMANSFMDAGTYPALTECFPEASGSANVAIKAFISAGQFVLPWIISFLIANNLYFGWSFIFCIVVFLINGLFIFKLKFPEFKAVEKSEATTEEKVESTVKANFWIEGICLILIGFTATATFQIIANWLPSFAREVAGVEQTVSLKLISIYSTGSIVSVFVTSILVAKWIKQVRFTFVYPLISLIMLTVLWMFPSTITCVVAAFVIGFSAAGGVLQLALTSMSELFPSSKGKITGIVFTASSIASTVVPSITGILADINLSHVILFDIGVTALGVVLALIVNIRYNIVKKNELEAANKAA</sequence>
<organism evidence="9 10">
    <name type="scientific">Clostridium disporicum</name>
    <dbReference type="NCBI Taxonomy" id="84024"/>
    <lineage>
        <taxon>Bacteria</taxon>
        <taxon>Bacillati</taxon>
        <taxon>Bacillota</taxon>
        <taxon>Clostridia</taxon>
        <taxon>Eubacteriales</taxon>
        <taxon>Clostridiaceae</taxon>
        <taxon>Clostridium</taxon>
    </lineage>
</organism>
<feature type="transmembrane region" description="Helical" evidence="7">
    <location>
        <begin position="213"/>
        <end position="237"/>
    </location>
</feature>
<feature type="transmembrane region" description="Helical" evidence="7">
    <location>
        <begin position="51"/>
        <end position="71"/>
    </location>
</feature>
<feature type="domain" description="Major facilitator superfamily (MFS) profile" evidence="8">
    <location>
        <begin position="13"/>
        <end position="395"/>
    </location>
</feature>
<comment type="similarity">
    <text evidence="2">Belongs to the major facilitator superfamily.</text>
</comment>
<feature type="transmembrane region" description="Helical" evidence="7">
    <location>
        <begin position="257"/>
        <end position="279"/>
    </location>
</feature>
<proteinExistence type="inferred from homology"/>
<feature type="transmembrane region" description="Helical" evidence="7">
    <location>
        <begin position="309"/>
        <end position="330"/>
    </location>
</feature>
<dbReference type="PANTHER" id="PTHR23514:SF3">
    <property type="entry name" value="BYPASS OF STOP CODON PROTEIN 6"/>
    <property type="match status" value="1"/>
</dbReference>
<dbReference type="InterPro" id="IPR051788">
    <property type="entry name" value="MFS_Transporter"/>
</dbReference>
<dbReference type="CDD" id="cd17396">
    <property type="entry name" value="MFS_YdiM_like"/>
    <property type="match status" value="1"/>
</dbReference>
<keyword evidence="6 7" id="KW-0472">Membrane</keyword>
<evidence type="ECO:0000313" key="10">
    <source>
        <dbReference type="Proteomes" id="UP000095558"/>
    </source>
</evidence>
<evidence type="ECO:0000256" key="3">
    <source>
        <dbReference type="ARBA" id="ARBA00022448"/>
    </source>
</evidence>
<dbReference type="InterPro" id="IPR005829">
    <property type="entry name" value="Sugar_transporter_CS"/>
</dbReference>
<evidence type="ECO:0000256" key="7">
    <source>
        <dbReference type="SAM" id="Phobius"/>
    </source>
</evidence>
<dbReference type="AlphaFoldDB" id="A0A174IKP4"/>
<comment type="subcellular location">
    <subcellularLocation>
        <location evidence="1">Cell membrane</location>
        <topology evidence="1">Multi-pass membrane protein</topology>
    </subcellularLocation>
</comment>
<evidence type="ECO:0000259" key="8">
    <source>
        <dbReference type="PROSITE" id="PS50850"/>
    </source>
</evidence>
<dbReference type="Proteomes" id="UP000095558">
    <property type="component" value="Unassembled WGS sequence"/>
</dbReference>
<feature type="transmembrane region" description="Helical" evidence="7">
    <location>
        <begin position="286"/>
        <end position="303"/>
    </location>
</feature>
<accession>A0A174IKP4</accession>
<dbReference type="OrthoDB" id="7066727at2"/>
<dbReference type="EMBL" id="CYZV01000016">
    <property type="protein sequence ID" value="CUO19664.1"/>
    <property type="molecule type" value="Genomic_DNA"/>
</dbReference>
<evidence type="ECO:0000256" key="2">
    <source>
        <dbReference type="ARBA" id="ARBA00008335"/>
    </source>
</evidence>
<protein>
    <submittedName>
        <fullName evidence="9">Inner membrane transport protein YdiN</fullName>
    </submittedName>
</protein>
<evidence type="ECO:0000256" key="6">
    <source>
        <dbReference type="ARBA" id="ARBA00023136"/>
    </source>
</evidence>
<feature type="transmembrane region" description="Helical" evidence="7">
    <location>
        <begin position="371"/>
        <end position="390"/>
    </location>
</feature>
<dbReference type="GO" id="GO:0005886">
    <property type="term" value="C:plasma membrane"/>
    <property type="evidence" value="ECO:0007669"/>
    <property type="project" value="UniProtKB-SubCell"/>
</dbReference>
<evidence type="ECO:0000256" key="5">
    <source>
        <dbReference type="ARBA" id="ARBA00022989"/>
    </source>
</evidence>
<keyword evidence="5 7" id="KW-1133">Transmembrane helix</keyword>
<feature type="transmembrane region" description="Helical" evidence="7">
    <location>
        <begin position="165"/>
        <end position="184"/>
    </location>
</feature>
<dbReference type="GeneID" id="83012063"/>
<dbReference type="InterPro" id="IPR036259">
    <property type="entry name" value="MFS_trans_sf"/>
</dbReference>
<name>A0A174IKP4_9CLOT</name>
<keyword evidence="3" id="KW-0813">Transport</keyword>
<dbReference type="SUPFAM" id="SSF103473">
    <property type="entry name" value="MFS general substrate transporter"/>
    <property type="match status" value="1"/>
</dbReference>
<dbReference type="Pfam" id="PF07690">
    <property type="entry name" value="MFS_1"/>
    <property type="match status" value="1"/>
</dbReference>
<feature type="transmembrane region" description="Helical" evidence="7">
    <location>
        <begin position="138"/>
        <end position="159"/>
    </location>
</feature>
<evidence type="ECO:0000256" key="1">
    <source>
        <dbReference type="ARBA" id="ARBA00004651"/>
    </source>
</evidence>
<reference evidence="9 10" key="1">
    <citation type="submission" date="2015-09" db="EMBL/GenBank/DDBJ databases">
        <authorList>
            <consortium name="Pathogen Informatics"/>
        </authorList>
    </citation>
    <scope>NUCLEOTIDE SEQUENCE [LARGE SCALE GENOMIC DNA]</scope>
    <source>
        <strain evidence="9 10">2789STDY5834855</strain>
    </source>
</reference>
<evidence type="ECO:0000256" key="4">
    <source>
        <dbReference type="ARBA" id="ARBA00022692"/>
    </source>
</evidence>
<keyword evidence="4 7" id="KW-0812">Transmembrane</keyword>
<dbReference type="PROSITE" id="PS50850">
    <property type="entry name" value="MFS"/>
    <property type="match status" value="1"/>
</dbReference>
<dbReference type="RefSeq" id="WP_042398557.1">
    <property type="nucleotide sequence ID" value="NZ_CYYT01000039.1"/>
</dbReference>
<feature type="transmembrane region" description="Helical" evidence="7">
    <location>
        <begin position="342"/>
        <end position="365"/>
    </location>
</feature>
<dbReference type="Gene3D" id="1.20.1250.20">
    <property type="entry name" value="MFS general substrate transporter like domains"/>
    <property type="match status" value="2"/>
</dbReference>
<evidence type="ECO:0000313" key="9">
    <source>
        <dbReference type="EMBL" id="CUO19664.1"/>
    </source>
</evidence>
<gene>
    <name evidence="9" type="primary">ydiM</name>
    <name evidence="9" type="ORF">ERS852470_01690</name>
</gene>
<dbReference type="PANTHER" id="PTHR23514">
    <property type="entry name" value="BYPASS OF STOP CODON PROTEIN 6"/>
    <property type="match status" value="1"/>
</dbReference>
<dbReference type="InterPro" id="IPR020846">
    <property type="entry name" value="MFS_dom"/>
</dbReference>
<dbReference type="GO" id="GO:0022857">
    <property type="term" value="F:transmembrane transporter activity"/>
    <property type="evidence" value="ECO:0007669"/>
    <property type="project" value="InterPro"/>
</dbReference>